<dbReference type="Pfam" id="PF04773">
    <property type="entry name" value="FecR"/>
    <property type="match status" value="1"/>
</dbReference>
<evidence type="ECO:0000313" key="4">
    <source>
        <dbReference type="EMBL" id="NER16734.1"/>
    </source>
</evidence>
<accession>A0A6M0CL56</accession>
<dbReference type="GO" id="GO:0016989">
    <property type="term" value="F:sigma factor antagonist activity"/>
    <property type="evidence" value="ECO:0007669"/>
    <property type="project" value="TreeGrafter"/>
</dbReference>
<dbReference type="Pfam" id="PF16344">
    <property type="entry name" value="FecR_C"/>
    <property type="match status" value="1"/>
</dbReference>
<organism evidence="4 5">
    <name type="scientific">Spongiivirga citrea</name>
    <dbReference type="NCBI Taxonomy" id="1481457"/>
    <lineage>
        <taxon>Bacteria</taxon>
        <taxon>Pseudomonadati</taxon>
        <taxon>Bacteroidota</taxon>
        <taxon>Flavobacteriia</taxon>
        <taxon>Flavobacteriales</taxon>
        <taxon>Flavobacteriaceae</taxon>
        <taxon>Spongiivirga</taxon>
    </lineage>
</organism>
<dbReference type="PANTHER" id="PTHR30273">
    <property type="entry name" value="PERIPLASMIC SIGNAL SENSOR AND SIGMA FACTOR ACTIVATOR FECR-RELATED"/>
    <property type="match status" value="1"/>
</dbReference>
<dbReference type="AlphaFoldDB" id="A0A6M0CL56"/>
<evidence type="ECO:0000259" key="3">
    <source>
        <dbReference type="Pfam" id="PF16344"/>
    </source>
</evidence>
<evidence type="ECO:0000313" key="5">
    <source>
        <dbReference type="Proteomes" id="UP000474296"/>
    </source>
</evidence>
<evidence type="ECO:0000259" key="2">
    <source>
        <dbReference type="Pfam" id="PF04773"/>
    </source>
</evidence>
<comment type="caution">
    <text evidence="4">The sequence shown here is derived from an EMBL/GenBank/DDBJ whole genome shotgun (WGS) entry which is preliminary data.</text>
</comment>
<feature type="domain" description="Protein FecR C-terminal" evidence="3">
    <location>
        <begin position="264"/>
        <end position="331"/>
    </location>
</feature>
<dbReference type="PIRSF" id="PIRSF018266">
    <property type="entry name" value="FecR"/>
    <property type="match status" value="1"/>
</dbReference>
<dbReference type="EMBL" id="JAABOQ010000002">
    <property type="protein sequence ID" value="NER16734.1"/>
    <property type="molecule type" value="Genomic_DNA"/>
</dbReference>
<dbReference type="Proteomes" id="UP000474296">
    <property type="component" value="Unassembled WGS sequence"/>
</dbReference>
<proteinExistence type="predicted"/>
<protein>
    <submittedName>
        <fullName evidence="4">DUF4974 domain-containing protein</fullName>
    </submittedName>
</protein>
<keyword evidence="5" id="KW-1185">Reference proteome</keyword>
<dbReference type="InterPro" id="IPR032508">
    <property type="entry name" value="FecR_C"/>
</dbReference>
<evidence type="ECO:0000256" key="1">
    <source>
        <dbReference type="SAM" id="Phobius"/>
    </source>
</evidence>
<dbReference type="InterPro" id="IPR012373">
    <property type="entry name" value="Ferrdict_sens_TM"/>
</dbReference>
<dbReference type="InterPro" id="IPR006860">
    <property type="entry name" value="FecR"/>
</dbReference>
<dbReference type="PANTHER" id="PTHR30273:SF2">
    <property type="entry name" value="PROTEIN FECR"/>
    <property type="match status" value="1"/>
</dbReference>
<reference evidence="4 5" key="1">
    <citation type="submission" date="2020-01" db="EMBL/GenBank/DDBJ databases">
        <title>Spongiivirga citrea KCTC 32990T.</title>
        <authorList>
            <person name="Wang G."/>
        </authorList>
    </citation>
    <scope>NUCLEOTIDE SEQUENCE [LARGE SCALE GENOMIC DNA]</scope>
    <source>
        <strain evidence="4 5">KCTC 32990</strain>
    </source>
</reference>
<gene>
    <name evidence="4" type="ORF">GWK10_05900</name>
</gene>
<name>A0A6M0CL56_9FLAO</name>
<keyword evidence="1" id="KW-1133">Transmembrane helix</keyword>
<keyword evidence="1" id="KW-0472">Membrane</keyword>
<keyword evidence="1" id="KW-0812">Transmembrane</keyword>
<feature type="transmembrane region" description="Helical" evidence="1">
    <location>
        <begin position="99"/>
        <end position="119"/>
    </location>
</feature>
<feature type="domain" description="FecR protein" evidence="2">
    <location>
        <begin position="128"/>
        <end position="219"/>
    </location>
</feature>
<sequence length="339" mass="38336">MKKGKQPSLNNLLEDTSFINWAKESNQNDVAFWNKWIEQNPDHVDIIYDAKAMVLGISFNNTSLDKSKVDNALASVLKKIDNKATTKQPKKLFNLNKTMLRYAAVMVLLITSAVMIYQLSDKATTVVHKTAYGEIMDLTLPDGTNVVLNGNSEIQYEKLNPRSVTLAGEAYFKVRKKLETNAKFWVHTEDLVVEVYGTEFNVNSREEKTDVLLDEGSVKLLLENGDRKQMVPGDFVSFSRNNKTLSQEKVTSELTYASWKNGTYIFNKVPLAEVLKYIGNTYGLETNYQNEELKDIIISGGIPNQNLNICLEAIQKSTGIKIKHIENELLIINNTINQN</sequence>
<dbReference type="RefSeq" id="WP_164030183.1">
    <property type="nucleotide sequence ID" value="NZ_JAABOQ010000002.1"/>
</dbReference>
<dbReference type="Gene3D" id="3.55.50.30">
    <property type="match status" value="1"/>
</dbReference>
<dbReference type="Gene3D" id="2.60.120.1440">
    <property type="match status" value="1"/>
</dbReference>